<sequence length="130" mass="14381">MQAMHDLDAEDVEWINVVGHHWRGKATVYKGHVAIHKGMFATTSASVDTVMIRSIAPDVAVAVATLHFGASLDPRYPWVAAAKTRASFTMVKREGVWKIVHFQNTVIDPKAENDDVPAYDATGFPPPRDR</sequence>
<evidence type="ECO:0000313" key="2">
    <source>
        <dbReference type="EMBL" id="AHG93238.1"/>
    </source>
</evidence>
<dbReference type="KEGG" id="gba:J421_5703"/>
<keyword evidence="2" id="KW-0614">Plasmid</keyword>
<keyword evidence="3" id="KW-1185">Reference proteome</keyword>
<feature type="domain" description="SnoaL-like" evidence="1">
    <location>
        <begin position="2"/>
        <end position="103"/>
    </location>
</feature>
<organism evidence="2 3">
    <name type="scientific">Gemmatirosa kalamazoonensis</name>
    <dbReference type="NCBI Taxonomy" id="861299"/>
    <lineage>
        <taxon>Bacteria</taxon>
        <taxon>Pseudomonadati</taxon>
        <taxon>Gemmatimonadota</taxon>
        <taxon>Gemmatimonadia</taxon>
        <taxon>Gemmatimonadales</taxon>
        <taxon>Gemmatimonadaceae</taxon>
        <taxon>Gemmatirosa</taxon>
    </lineage>
</organism>
<dbReference type="InterPro" id="IPR037401">
    <property type="entry name" value="SnoaL-like"/>
</dbReference>
<dbReference type="InterPro" id="IPR032710">
    <property type="entry name" value="NTF2-like_dom_sf"/>
</dbReference>
<dbReference type="NCBIfam" id="TIGR02246">
    <property type="entry name" value="SgcJ/EcaC family oxidoreductase"/>
    <property type="match status" value="1"/>
</dbReference>
<reference evidence="2 3" key="1">
    <citation type="journal article" date="2014" name="Genome Announc.">
        <title>Genome Sequence and Methylome of Soil Bacterium Gemmatirosa kalamazoonensis KBS708T, a Member of the Rarely Cultivated Gemmatimonadetes Phylum.</title>
        <authorList>
            <person name="Debruyn J.M."/>
            <person name="Radosevich M."/>
            <person name="Wommack K.E."/>
            <person name="Polson S.W."/>
            <person name="Hauser L.J."/>
            <person name="Fawaz M.N."/>
            <person name="Korlach J."/>
            <person name="Tsai Y.C."/>
        </authorList>
    </citation>
    <scope>NUCLEOTIDE SEQUENCE [LARGE SCALE GENOMIC DNA]</scope>
    <source>
        <strain evidence="2 3">KBS708</strain>
        <plasmid evidence="3">Plasmid 2</plasmid>
    </source>
</reference>
<accession>W0RUK3</accession>
<dbReference type="EMBL" id="CP007130">
    <property type="protein sequence ID" value="AHG93238.1"/>
    <property type="molecule type" value="Genomic_DNA"/>
</dbReference>
<dbReference type="Proteomes" id="UP000019151">
    <property type="component" value="Plasmid 2"/>
</dbReference>
<dbReference type="AlphaFoldDB" id="W0RUK3"/>
<evidence type="ECO:0000259" key="1">
    <source>
        <dbReference type="Pfam" id="PF13474"/>
    </source>
</evidence>
<gene>
    <name evidence="2" type="ORF">J421_5703</name>
</gene>
<geneLocation type="plasmid" evidence="2 3">
    <name>2</name>
</geneLocation>
<dbReference type="Gene3D" id="3.10.450.50">
    <property type="match status" value="1"/>
</dbReference>
<dbReference type="SUPFAM" id="SSF54427">
    <property type="entry name" value="NTF2-like"/>
    <property type="match status" value="1"/>
</dbReference>
<name>W0RUK3_9BACT</name>
<evidence type="ECO:0000313" key="3">
    <source>
        <dbReference type="Proteomes" id="UP000019151"/>
    </source>
</evidence>
<dbReference type="Pfam" id="PF13474">
    <property type="entry name" value="SnoaL_3"/>
    <property type="match status" value="1"/>
</dbReference>
<dbReference type="InterPro" id="IPR011944">
    <property type="entry name" value="Steroid_delta5-4_isomerase"/>
</dbReference>
<dbReference type="InParanoid" id="W0RUK3"/>
<proteinExistence type="predicted"/>
<protein>
    <submittedName>
        <fullName evidence="2">NTF2 enzyme family protein</fullName>
    </submittedName>
</protein>
<dbReference type="HOGENOM" id="CLU_1935010_0_0_0"/>
<dbReference type="eggNOG" id="COG4319">
    <property type="taxonomic scope" value="Bacteria"/>
</dbReference>